<reference evidence="2" key="1">
    <citation type="journal article" date="2011" name="Genome Res.">
        <title>Phylogeny-wide analysis of social amoeba genomes highlights ancient origins for complex intercellular communication.</title>
        <authorList>
            <person name="Heidel A.J."/>
            <person name="Lawal H.M."/>
            <person name="Felder M."/>
            <person name="Schilde C."/>
            <person name="Helps N.R."/>
            <person name="Tunggal B."/>
            <person name="Rivero F."/>
            <person name="John U."/>
            <person name="Schleicher M."/>
            <person name="Eichinger L."/>
            <person name="Platzer M."/>
            <person name="Noegel A.A."/>
            <person name="Schaap P."/>
            <person name="Gloeckner G."/>
        </authorList>
    </citation>
    <scope>NUCLEOTIDE SEQUENCE [LARGE SCALE GENOMIC DNA]</scope>
    <source>
        <strain evidence="2">SH3</strain>
    </source>
</reference>
<dbReference type="EMBL" id="GL883006">
    <property type="protein sequence ID" value="EGG25276.1"/>
    <property type="molecule type" value="Genomic_DNA"/>
</dbReference>
<dbReference type="OrthoDB" id="20025at2759"/>
<organism evidence="1 2">
    <name type="scientific">Cavenderia fasciculata</name>
    <name type="common">Slime mold</name>
    <name type="synonym">Dictyostelium fasciculatum</name>
    <dbReference type="NCBI Taxonomy" id="261658"/>
    <lineage>
        <taxon>Eukaryota</taxon>
        <taxon>Amoebozoa</taxon>
        <taxon>Evosea</taxon>
        <taxon>Eumycetozoa</taxon>
        <taxon>Dictyostelia</taxon>
        <taxon>Acytosteliales</taxon>
        <taxon>Cavenderiaceae</taxon>
        <taxon>Cavenderia</taxon>
    </lineage>
</organism>
<accession>F4PHU2</accession>
<name>F4PHU2_CACFS</name>
<dbReference type="GeneID" id="14877032"/>
<evidence type="ECO:0000313" key="2">
    <source>
        <dbReference type="Proteomes" id="UP000007797"/>
    </source>
</evidence>
<protein>
    <submittedName>
        <fullName evidence="1">Uncharacterized protein</fullName>
    </submittedName>
</protein>
<gene>
    <name evidence="1" type="ORF">DFA_03524</name>
</gene>
<dbReference type="RefSeq" id="XP_004363127.1">
    <property type="nucleotide sequence ID" value="XM_004363070.1"/>
</dbReference>
<proteinExistence type="predicted"/>
<sequence>MSNKIIKQQLNLLSGEQKASKKWVPKSHISPLQRIEKKTETPEDILEQNLKHYRETLAFHEKSNVHQKKIQLVKNHLNKDKRVIKETKKINEQVVKKKFKERKFRDAQNKKLYTK</sequence>
<evidence type="ECO:0000313" key="1">
    <source>
        <dbReference type="EMBL" id="EGG25276.1"/>
    </source>
</evidence>
<keyword evidence="2" id="KW-1185">Reference proteome</keyword>
<dbReference type="OMA" id="WVPKSHI"/>
<dbReference type="Proteomes" id="UP000007797">
    <property type="component" value="Unassembled WGS sequence"/>
</dbReference>
<dbReference type="KEGG" id="dfa:DFA_03524"/>
<dbReference type="AlphaFoldDB" id="F4PHU2"/>